<reference evidence="4" key="3">
    <citation type="submission" date="2016-07" db="EMBL/GenBank/DDBJ databases">
        <title>Evolution of pathogenesis and genome organization in the Tremellales.</title>
        <authorList>
            <person name="Cuomo C."/>
            <person name="Litvintseva A."/>
            <person name="Heitman J."/>
            <person name="Chen Y."/>
            <person name="Sun S."/>
            <person name="Springer D."/>
            <person name="Dromer F."/>
            <person name="Young S."/>
            <person name="Zeng Q."/>
            <person name="Chapman S."/>
            <person name="Gujja S."/>
            <person name="Saif S."/>
            <person name="Birren B."/>
        </authorList>
    </citation>
    <scope>NUCLEOTIDE SEQUENCE</scope>
    <source>
        <strain evidence="4">CBS 10737</strain>
    </source>
</reference>
<feature type="region of interest" description="Disordered" evidence="3">
    <location>
        <begin position="813"/>
        <end position="862"/>
    </location>
</feature>
<dbReference type="Proteomes" id="UP000094020">
    <property type="component" value="Chromosome 1"/>
</dbReference>
<proteinExistence type="predicted"/>
<dbReference type="Gene3D" id="1.25.40.10">
    <property type="entry name" value="Tetratricopeptide repeat domain"/>
    <property type="match status" value="1"/>
</dbReference>
<protein>
    <recommendedName>
        <fullName evidence="7">Pentatricopeptide repeat domain-containing protein</fullName>
    </recommendedName>
</protein>
<dbReference type="AlphaFoldDB" id="A0A1B9IE52"/>
<evidence type="ECO:0000256" key="3">
    <source>
        <dbReference type="SAM" id="MobiDB-lite"/>
    </source>
</evidence>
<dbReference type="PANTHER" id="PTHR47933">
    <property type="entry name" value="PENTATRICOPEPTIDE REPEAT-CONTAINING PROTEIN 1, MITOCHONDRIAL"/>
    <property type="match status" value="1"/>
</dbReference>
<feature type="compositionally biased region" description="Acidic residues" evidence="3">
    <location>
        <begin position="749"/>
        <end position="758"/>
    </location>
</feature>
<reference evidence="4" key="1">
    <citation type="submission" date="2013-07" db="EMBL/GenBank/DDBJ databases">
        <title>The Genome Sequence of Cryptococcus pinus CBS10737.</title>
        <authorList>
            <consortium name="The Broad Institute Genome Sequencing Platform"/>
            <person name="Cuomo C."/>
            <person name="Litvintseva A."/>
            <person name="Chen Y."/>
            <person name="Heitman J."/>
            <person name="Sun S."/>
            <person name="Springer D."/>
            <person name="Dromer F."/>
            <person name="Young S.K."/>
            <person name="Zeng Q."/>
            <person name="Gargeya S."/>
            <person name="Fitzgerald M."/>
            <person name="Abouelleil A."/>
            <person name="Alvarado L."/>
            <person name="Berlin A.M."/>
            <person name="Chapman S.B."/>
            <person name="Dewar J."/>
            <person name="Goldberg J."/>
            <person name="Griggs A."/>
            <person name="Gujja S."/>
            <person name="Hansen M."/>
            <person name="Howarth C."/>
            <person name="Imamovic A."/>
            <person name="Larimer J."/>
            <person name="McCowan C."/>
            <person name="Murphy C."/>
            <person name="Pearson M."/>
            <person name="Priest M."/>
            <person name="Roberts A."/>
            <person name="Saif S."/>
            <person name="Shea T."/>
            <person name="Sykes S."/>
            <person name="Wortman J."/>
            <person name="Nusbaum C."/>
            <person name="Birren B."/>
        </authorList>
    </citation>
    <scope>NUCLEOTIDE SEQUENCE [LARGE SCALE GENOMIC DNA]</scope>
    <source>
        <strain evidence="4">CBS 10737</strain>
    </source>
</reference>
<evidence type="ECO:0000313" key="5">
    <source>
        <dbReference type="EMBL" id="WWC66413.1"/>
    </source>
</evidence>
<feature type="compositionally biased region" description="Basic and acidic residues" evidence="3">
    <location>
        <begin position="765"/>
        <end position="798"/>
    </location>
</feature>
<name>A0A1B9IE52_9TREE</name>
<organism evidence="4">
    <name type="scientific">Kwoniella pini CBS 10737</name>
    <dbReference type="NCBI Taxonomy" id="1296096"/>
    <lineage>
        <taxon>Eukaryota</taxon>
        <taxon>Fungi</taxon>
        <taxon>Dikarya</taxon>
        <taxon>Basidiomycota</taxon>
        <taxon>Agaricomycotina</taxon>
        <taxon>Tremellomycetes</taxon>
        <taxon>Tremellales</taxon>
        <taxon>Cryptococcaceae</taxon>
        <taxon>Kwoniella</taxon>
    </lineage>
</organism>
<evidence type="ECO:0000313" key="6">
    <source>
        <dbReference type="Proteomes" id="UP000094020"/>
    </source>
</evidence>
<evidence type="ECO:0008006" key="7">
    <source>
        <dbReference type="Google" id="ProtNLM"/>
    </source>
</evidence>
<reference evidence="5" key="4">
    <citation type="submission" date="2024-02" db="EMBL/GenBank/DDBJ databases">
        <title>Comparative genomics of Cryptococcus and Kwoniella reveals pathogenesis evolution and contrasting modes of karyotype evolution via chromosome fusion or intercentromeric recombination.</title>
        <authorList>
            <person name="Coelho M.A."/>
            <person name="David-Palma M."/>
            <person name="Shea T."/>
            <person name="Bowers K."/>
            <person name="McGinley-Smith S."/>
            <person name="Mohammad A.W."/>
            <person name="Gnirke A."/>
            <person name="Yurkov A.M."/>
            <person name="Nowrousian M."/>
            <person name="Sun S."/>
            <person name="Cuomo C.A."/>
            <person name="Heitman J."/>
        </authorList>
    </citation>
    <scope>NUCLEOTIDE SEQUENCE</scope>
    <source>
        <strain evidence="5">CBS 10737</strain>
    </source>
</reference>
<dbReference type="RefSeq" id="XP_019014923.1">
    <property type="nucleotide sequence ID" value="XM_019152785.1"/>
</dbReference>
<feature type="compositionally biased region" description="Polar residues" evidence="3">
    <location>
        <begin position="820"/>
        <end position="835"/>
    </location>
</feature>
<keyword evidence="1" id="KW-0677">Repeat</keyword>
<dbReference type="InterPro" id="IPR011990">
    <property type="entry name" value="TPR-like_helical_dom_sf"/>
</dbReference>
<gene>
    <name evidence="4" type="ORF">I206_01010</name>
    <name evidence="5" type="ORF">I206_100315</name>
</gene>
<dbReference type="PROSITE" id="PS51375">
    <property type="entry name" value="PPR"/>
    <property type="match status" value="1"/>
</dbReference>
<sequence length="882" mass="100826">MLAARRASHLLRSCKSQGLHGFVPRLREYHGDPGPSTQKSLRSALTSLPGKGRHLPKKLVNADKELLNVLMTNGPVDTPNRPRPSRQVSLPLRLPTSVPDRRGRENGGISRYESRIRDKDIRDNPYTTSTKLKRFIEKHTKNKSMTENQIEEAVSIVMNAPKDLVNAPVWNILLGFMGKQRKLNKMWALYNDMKKRGIKPTTRTYSTLLNAYSRMSHADDTAFNSDIIPVKNLTHSRVTILHDQAQQHVKRCMTASSLLNEDLGISTSEGEILTNRNESFNEFEEEINISPTNAYLKYLGRHGLWEEMYTTFISMPQQGQLSPDKVTYTTLFSSLHNIHLARWRSRKSGSTDSEDLKLIDIGSISRGIWDQCSRQFYKSSNINSKDQDRRIDNELFNHALRCLIKGRPEDLRLAIKLVNEIWSLPPPSGQSYINESVSDLPKLQPDVQSATSLIQGLLYTKQSVPAAHYTTLFLSDSRIEQEADIHFLKIAISAFSETGDIGGITNILDSYQPPSTGIGGWHLNTWKDALQGARWSSDFNTALRLFKRATQISDKIENNSPMVTNRDIGEYEWTTPNGQSKDIRGVNWIKPRAISPDIGMLAILLKSAISTNNEAIKKVLNIITYFGGERLFVVDSKETHRSDKEKITLIDHTPQTINLNYESPKYLGSIIDFAKSIISSIERLNPTNKFEYENLRKNIQNILDVWSKEFGKFRKGHGLLKEVSDTKQIEQEDVIAYQGQSPRRKVAEEEIWSDEDDSTPSRSFRRNDRSSKYNLERNSFDRQSTRRNEDDWRDRDRSGRKDEKIFLRGRNRHFDDGLNDRSNGIRTSVGDQQSGGRERLRRGKDFGEDLRSKKTSFDTSDKFIKKQSSIRKTGFGLKRSDN</sequence>
<dbReference type="STRING" id="1296096.A0A1B9IE52"/>
<evidence type="ECO:0000256" key="2">
    <source>
        <dbReference type="PROSITE-ProRule" id="PRU00708"/>
    </source>
</evidence>
<accession>A0A1B9IE52</accession>
<evidence type="ECO:0000256" key="1">
    <source>
        <dbReference type="ARBA" id="ARBA00022737"/>
    </source>
</evidence>
<dbReference type="GO" id="GO:0003729">
    <property type="term" value="F:mRNA binding"/>
    <property type="evidence" value="ECO:0007669"/>
    <property type="project" value="TreeGrafter"/>
</dbReference>
<dbReference type="InterPro" id="IPR002885">
    <property type="entry name" value="PPR_rpt"/>
</dbReference>
<evidence type="ECO:0000313" key="4">
    <source>
        <dbReference type="EMBL" id="OCF53704.1"/>
    </source>
</evidence>
<dbReference type="OrthoDB" id="185373at2759"/>
<dbReference type="EMBL" id="KI894007">
    <property type="protein sequence ID" value="OCF53704.1"/>
    <property type="molecule type" value="Genomic_DNA"/>
</dbReference>
<dbReference type="EMBL" id="CP144519">
    <property type="protein sequence ID" value="WWC66413.1"/>
    <property type="molecule type" value="Genomic_DNA"/>
</dbReference>
<dbReference type="PANTHER" id="PTHR47933:SF11">
    <property type="entry name" value="PENTATRICOPEPTIDE REPEAT-CONTAINING PROTEIN 2"/>
    <property type="match status" value="1"/>
</dbReference>
<feature type="compositionally biased region" description="Basic and acidic residues" evidence="3">
    <location>
        <begin position="843"/>
        <end position="862"/>
    </location>
</feature>
<feature type="region of interest" description="Disordered" evidence="3">
    <location>
        <begin position="739"/>
        <end position="798"/>
    </location>
</feature>
<dbReference type="InterPro" id="IPR051240">
    <property type="entry name" value="Mito_RNA-Proc/Resp"/>
</dbReference>
<dbReference type="NCBIfam" id="TIGR00756">
    <property type="entry name" value="PPR"/>
    <property type="match status" value="1"/>
</dbReference>
<dbReference type="GeneID" id="30169379"/>
<keyword evidence="6" id="KW-1185">Reference proteome</keyword>
<reference evidence="5" key="2">
    <citation type="submission" date="2013-07" db="EMBL/GenBank/DDBJ databases">
        <authorList>
            <consortium name="The Broad Institute Genome Sequencing Platform"/>
            <person name="Cuomo C."/>
            <person name="Litvintseva A."/>
            <person name="Chen Y."/>
            <person name="Heitman J."/>
            <person name="Sun S."/>
            <person name="Springer D."/>
            <person name="Dromer F."/>
            <person name="Young S.K."/>
            <person name="Zeng Q."/>
            <person name="Gargeya S."/>
            <person name="Fitzgerald M."/>
            <person name="Abouelleil A."/>
            <person name="Alvarado L."/>
            <person name="Berlin A.M."/>
            <person name="Chapman S.B."/>
            <person name="Dewar J."/>
            <person name="Goldberg J."/>
            <person name="Griggs A."/>
            <person name="Gujja S."/>
            <person name="Hansen M."/>
            <person name="Howarth C."/>
            <person name="Imamovic A."/>
            <person name="Larimer J."/>
            <person name="McCowan C."/>
            <person name="Murphy C."/>
            <person name="Pearson M."/>
            <person name="Priest M."/>
            <person name="Roberts A."/>
            <person name="Saif S."/>
            <person name="Shea T."/>
            <person name="Sykes S."/>
            <person name="Wortman J."/>
            <person name="Nusbaum C."/>
            <person name="Birren B."/>
        </authorList>
    </citation>
    <scope>NUCLEOTIDE SEQUENCE</scope>
    <source>
        <strain evidence="5">CBS 10737</strain>
    </source>
</reference>
<feature type="repeat" description="PPR" evidence="2">
    <location>
        <begin position="166"/>
        <end position="200"/>
    </location>
</feature>
<dbReference type="Pfam" id="PF13041">
    <property type="entry name" value="PPR_2"/>
    <property type="match status" value="1"/>
</dbReference>
<dbReference type="KEGG" id="kpin:30169379"/>